<name>A0ABT8D7C4_9RHOB</name>
<keyword evidence="3" id="KW-1185">Reference proteome</keyword>
<proteinExistence type="predicted"/>
<evidence type="ECO:0000313" key="3">
    <source>
        <dbReference type="Proteomes" id="UP001243846"/>
    </source>
</evidence>
<evidence type="ECO:0000313" key="2">
    <source>
        <dbReference type="EMBL" id="MDN3712271.1"/>
    </source>
</evidence>
<gene>
    <name evidence="2" type="ORF">QWZ10_11675</name>
</gene>
<sequence length="188" mass="20324">MMALPPMAHEILIATFPTTVPTVGTTGIDARRPYFNMKNVQLDNPSLSYISIEDDEERYDYLSAASGNRIETMQNPTVPLDFGGANGTVAVTESMSATSGSIVVDSAGNRFVMMWPAKYNLETALTQEIGNRMVLLIFPVGVAQSDGTTFGRPSIRRGQSAIPAAMVPRSRTRSSMAPNARPASRRGH</sequence>
<accession>A0ABT8D7C4</accession>
<evidence type="ECO:0000256" key="1">
    <source>
        <dbReference type="SAM" id="MobiDB-lite"/>
    </source>
</evidence>
<organism evidence="2 3">
    <name type="scientific">Paracoccus cavernae</name>
    <dbReference type="NCBI Taxonomy" id="1571207"/>
    <lineage>
        <taxon>Bacteria</taxon>
        <taxon>Pseudomonadati</taxon>
        <taxon>Pseudomonadota</taxon>
        <taxon>Alphaproteobacteria</taxon>
        <taxon>Rhodobacterales</taxon>
        <taxon>Paracoccaceae</taxon>
        <taxon>Paracoccus</taxon>
    </lineage>
</organism>
<reference evidence="3" key="1">
    <citation type="journal article" date="2019" name="Int. J. Syst. Evol. Microbiol.">
        <title>The Global Catalogue of Microorganisms (GCM) 10K type strain sequencing project: providing services to taxonomists for standard genome sequencing and annotation.</title>
        <authorList>
            <consortium name="The Broad Institute Genomics Platform"/>
            <consortium name="The Broad Institute Genome Sequencing Center for Infectious Disease"/>
            <person name="Wu L."/>
            <person name="Ma J."/>
        </authorList>
    </citation>
    <scope>NUCLEOTIDE SEQUENCE [LARGE SCALE GENOMIC DNA]</scope>
    <source>
        <strain evidence="3">CECT 8482</strain>
    </source>
</reference>
<comment type="caution">
    <text evidence="2">The sequence shown here is derived from an EMBL/GenBank/DDBJ whole genome shotgun (WGS) entry which is preliminary data.</text>
</comment>
<feature type="region of interest" description="Disordered" evidence="1">
    <location>
        <begin position="149"/>
        <end position="188"/>
    </location>
</feature>
<protein>
    <recommendedName>
        <fullName evidence="4">DUF1254 domain-containing protein</fullName>
    </recommendedName>
</protein>
<dbReference type="EMBL" id="JAUFRC010000001">
    <property type="protein sequence ID" value="MDN3712271.1"/>
    <property type="molecule type" value="Genomic_DNA"/>
</dbReference>
<dbReference type="Proteomes" id="UP001243846">
    <property type="component" value="Unassembled WGS sequence"/>
</dbReference>
<evidence type="ECO:0008006" key="4">
    <source>
        <dbReference type="Google" id="ProtNLM"/>
    </source>
</evidence>